<reference evidence="2 3" key="1">
    <citation type="journal article" date="2018" name="Sci. Rep.">
        <title>Genome sequence of the cauliflower mushroom Sparassis crispa (Hanabiratake) and its association with beneficial usage.</title>
        <authorList>
            <person name="Kiyama R."/>
            <person name="Furutani Y."/>
            <person name="Kawaguchi K."/>
            <person name="Nakanishi T."/>
        </authorList>
    </citation>
    <scope>NUCLEOTIDE SEQUENCE [LARGE SCALE GENOMIC DNA]</scope>
</reference>
<dbReference type="EMBL" id="BFAD01000003">
    <property type="protein sequence ID" value="GBE80445.1"/>
    <property type="molecule type" value="Genomic_DNA"/>
</dbReference>
<evidence type="ECO:0000256" key="1">
    <source>
        <dbReference type="SAM" id="Coils"/>
    </source>
</evidence>
<organism evidence="2 3">
    <name type="scientific">Sparassis crispa</name>
    <dbReference type="NCBI Taxonomy" id="139825"/>
    <lineage>
        <taxon>Eukaryota</taxon>
        <taxon>Fungi</taxon>
        <taxon>Dikarya</taxon>
        <taxon>Basidiomycota</taxon>
        <taxon>Agaricomycotina</taxon>
        <taxon>Agaricomycetes</taxon>
        <taxon>Polyporales</taxon>
        <taxon>Sparassidaceae</taxon>
        <taxon>Sparassis</taxon>
    </lineage>
</organism>
<keyword evidence="3" id="KW-1185">Reference proteome</keyword>
<dbReference type="GeneID" id="38777362"/>
<dbReference type="CDD" id="cd15860">
    <property type="entry name" value="SNARE_USE1"/>
    <property type="match status" value="1"/>
</dbReference>
<evidence type="ECO:0000313" key="3">
    <source>
        <dbReference type="Proteomes" id="UP000287166"/>
    </source>
</evidence>
<feature type="coiled-coil region" evidence="1">
    <location>
        <begin position="69"/>
        <end position="96"/>
    </location>
</feature>
<dbReference type="STRING" id="139825.A0A401GE96"/>
<comment type="caution">
    <text evidence="2">The sequence shown here is derived from an EMBL/GenBank/DDBJ whole genome shotgun (WGS) entry which is preliminary data.</text>
</comment>
<name>A0A401GE96_9APHY</name>
<protein>
    <submittedName>
        <fullName evidence="2">Uncharacterized protein</fullName>
    </submittedName>
</protein>
<gene>
    <name evidence="2" type="ORF">SCP_0301600</name>
</gene>
<evidence type="ECO:0000313" key="2">
    <source>
        <dbReference type="EMBL" id="GBE80445.1"/>
    </source>
</evidence>
<sequence>MNGNASEQTVHDRINLARLVRRLEKTVASEDWTDDRLPATWIKTRGTLQKLRHARKLLKNVELSEDFDNAAMFQRYEDMRQTLDRLENTVLEVDKRVSPKAIRPEAILPSLSIPSAPTDVSRLSLEPMQPQFSPGLSSELAVPPLSAQDLLLSPSNEPVLYHPPIGLSAIPLPPYFVPTPTPAKPTPSTSKPTATPAFLQNSAAVHEELSTQLAQMVTQLKRNALHFSGSLEADKAIVVAAQEKIERNHEVMTRERGHLRVVGGKTLSTTWIVISSMVVWSLA</sequence>
<dbReference type="RefSeq" id="XP_027611358.1">
    <property type="nucleotide sequence ID" value="XM_027755557.1"/>
</dbReference>
<accession>A0A401GE96</accession>
<dbReference type="Proteomes" id="UP000287166">
    <property type="component" value="Unassembled WGS sequence"/>
</dbReference>
<dbReference type="AlphaFoldDB" id="A0A401GE96"/>
<dbReference type="InParanoid" id="A0A401GE96"/>
<proteinExistence type="predicted"/>
<dbReference type="OrthoDB" id="4506189at2759"/>
<keyword evidence="1" id="KW-0175">Coiled coil</keyword>